<keyword evidence="3" id="KW-1185">Reference proteome</keyword>
<organism evidence="2 3">
    <name type="scientific">Paracoccus lutimaris</name>
    <dbReference type="NCBI Taxonomy" id="1490030"/>
    <lineage>
        <taxon>Bacteria</taxon>
        <taxon>Pseudomonadati</taxon>
        <taxon>Pseudomonadota</taxon>
        <taxon>Alphaproteobacteria</taxon>
        <taxon>Rhodobacterales</taxon>
        <taxon>Paracoccaceae</taxon>
        <taxon>Paracoccus</taxon>
    </lineage>
</organism>
<dbReference type="PANTHER" id="PTHR40265">
    <property type="entry name" value="BLL2707 PROTEIN"/>
    <property type="match status" value="1"/>
</dbReference>
<comment type="caution">
    <text evidence="2">The sequence shown here is derived from an EMBL/GenBank/DDBJ whole genome shotgun (WGS) entry which is preliminary data.</text>
</comment>
<dbReference type="PROSITE" id="PS51819">
    <property type="entry name" value="VOC"/>
    <property type="match status" value="1"/>
</dbReference>
<dbReference type="Proteomes" id="UP000253345">
    <property type="component" value="Unassembled WGS sequence"/>
</dbReference>
<evidence type="ECO:0000259" key="1">
    <source>
        <dbReference type="PROSITE" id="PS51819"/>
    </source>
</evidence>
<dbReference type="InterPro" id="IPR037523">
    <property type="entry name" value="VOC_core"/>
</dbReference>
<gene>
    <name evidence="2" type="ORF">DFP89_11714</name>
</gene>
<dbReference type="InterPro" id="IPR029068">
    <property type="entry name" value="Glyas_Bleomycin-R_OHBP_Dase"/>
</dbReference>
<reference evidence="2 3" key="1">
    <citation type="submission" date="2018-07" db="EMBL/GenBank/DDBJ databases">
        <title>Genomic Encyclopedia of Type Strains, Phase III (KMG-III): the genomes of soil and plant-associated and newly described type strains.</title>
        <authorList>
            <person name="Whitman W."/>
        </authorList>
    </citation>
    <scope>NUCLEOTIDE SEQUENCE [LARGE SCALE GENOMIC DNA]</scope>
    <source>
        <strain evidence="2 3">CECT 8525</strain>
    </source>
</reference>
<dbReference type="Gene3D" id="3.10.180.10">
    <property type="entry name" value="2,3-Dihydroxybiphenyl 1,2-Dioxygenase, domain 1"/>
    <property type="match status" value="1"/>
</dbReference>
<dbReference type="SUPFAM" id="SSF54593">
    <property type="entry name" value="Glyoxalase/Bleomycin resistance protein/Dihydroxybiphenyl dioxygenase"/>
    <property type="match status" value="1"/>
</dbReference>
<dbReference type="EMBL" id="QPJL01000017">
    <property type="protein sequence ID" value="RCW80769.1"/>
    <property type="molecule type" value="Genomic_DNA"/>
</dbReference>
<evidence type="ECO:0000313" key="2">
    <source>
        <dbReference type="EMBL" id="RCW80769.1"/>
    </source>
</evidence>
<dbReference type="PANTHER" id="PTHR40265:SF1">
    <property type="entry name" value="GLYOXALASE-LIKE DOMAIN-CONTAINING PROTEIN"/>
    <property type="match status" value="1"/>
</dbReference>
<evidence type="ECO:0000313" key="3">
    <source>
        <dbReference type="Proteomes" id="UP000253345"/>
    </source>
</evidence>
<protein>
    <submittedName>
        <fullName evidence="2">Glyoxalase-like protein</fullName>
    </submittedName>
</protein>
<sequence>MPHPVLGIDHVFLLVKDLDASAAQFRRLGFTLSPRGLHSAEKGTANYTLIFEHDYCELLGIVAETERNRPQRDMLAEDGEGLRAIACRIGSAREARKGLAALGIATEPVSEFSRPLALPDGSSGLAAFASTDLAVDEAPSGYMFLCQHKTPDMVWRPELQSHANGAQALAGIVTMANDTETLARRFARLFAAGRVRTIPGGHAVETGTHSARILCLTPAAAAARYDDSAVADTPPRGYAALQIAVTNPAVTRELLIGAGIAAHRGPEGAVWVGPSDACGTVLEFVQG</sequence>
<accession>A0A368YMF2</accession>
<proteinExistence type="predicted"/>
<dbReference type="OrthoDB" id="9812467at2"/>
<dbReference type="Pfam" id="PF13468">
    <property type="entry name" value="Glyoxalase_3"/>
    <property type="match status" value="1"/>
</dbReference>
<dbReference type="InterPro" id="IPR025870">
    <property type="entry name" value="Glyoxalase-like_dom"/>
</dbReference>
<name>A0A368YMF2_9RHOB</name>
<dbReference type="RefSeq" id="WP_114350075.1">
    <property type="nucleotide sequence ID" value="NZ_QPJL01000017.1"/>
</dbReference>
<dbReference type="AlphaFoldDB" id="A0A368YMF2"/>
<feature type="domain" description="VOC" evidence="1">
    <location>
        <begin position="7"/>
        <end position="149"/>
    </location>
</feature>